<comment type="caution">
    <text evidence="1">The sequence shown here is derived from an EMBL/GenBank/DDBJ whole genome shotgun (WGS) entry which is preliminary data.</text>
</comment>
<name>A0AAV1IG48_9CHLO</name>
<reference evidence="1 2" key="1">
    <citation type="submission" date="2023-10" db="EMBL/GenBank/DDBJ databases">
        <authorList>
            <person name="Maclean D."/>
            <person name="Macfadyen A."/>
        </authorList>
    </citation>
    <scope>NUCLEOTIDE SEQUENCE [LARGE SCALE GENOMIC DNA]</scope>
</reference>
<dbReference type="AlphaFoldDB" id="A0AAV1IG48"/>
<evidence type="ECO:0000313" key="1">
    <source>
        <dbReference type="EMBL" id="CAK0786286.1"/>
    </source>
</evidence>
<gene>
    <name evidence="1" type="ORF">CVIRNUC_009499</name>
</gene>
<keyword evidence="2" id="KW-1185">Reference proteome</keyword>
<proteinExistence type="predicted"/>
<dbReference type="Proteomes" id="UP001314263">
    <property type="component" value="Unassembled WGS sequence"/>
</dbReference>
<accession>A0AAV1IG48</accession>
<evidence type="ECO:0000313" key="2">
    <source>
        <dbReference type="Proteomes" id="UP001314263"/>
    </source>
</evidence>
<organism evidence="1 2">
    <name type="scientific">Coccomyxa viridis</name>
    <dbReference type="NCBI Taxonomy" id="1274662"/>
    <lineage>
        <taxon>Eukaryota</taxon>
        <taxon>Viridiplantae</taxon>
        <taxon>Chlorophyta</taxon>
        <taxon>core chlorophytes</taxon>
        <taxon>Trebouxiophyceae</taxon>
        <taxon>Trebouxiophyceae incertae sedis</taxon>
        <taxon>Coccomyxaceae</taxon>
        <taxon>Coccomyxa</taxon>
    </lineage>
</organism>
<sequence length="99" mass="11184">MRILTQLQAAQSLPCNTTDRPWLTDESATPEHAGLWSVNCLHINAVIRVMFDCSFKLCKQQETVNFCSEFGNQEAPASEVRQCCKVLSEKQWLHPDSAT</sequence>
<protein>
    <submittedName>
        <fullName evidence="1">Uncharacterized protein</fullName>
    </submittedName>
</protein>
<dbReference type="EMBL" id="CAUYUE010000014">
    <property type="protein sequence ID" value="CAK0786286.1"/>
    <property type="molecule type" value="Genomic_DNA"/>
</dbReference>